<proteinExistence type="predicted"/>
<dbReference type="KEGG" id="aoh:AOV_01900"/>
<organism evidence="2 3">
    <name type="scientific">Anaplasma ovis str. Haibei</name>
    <dbReference type="NCBI Taxonomy" id="1248439"/>
    <lineage>
        <taxon>Bacteria</taxon>
        <taxon>Pseudomonadati</taxon>
        <taxon>Pseudomonadota</taxon>
        <taxon>Alphaproteobacteria</taxon>
        <taxon>Rickettsiales</taxon>
        <taxon>Anaplasmataceae</taxon>
        <taxon>Anaplasma</taxon>
    </lineage>
</organism>
<keyword evidence="1" id="KW-1133">Transmembrane helix</keyword>
<evidence type="ECO:0000313" key="2">
    <source>
        <dbReference type="EMBL" id="AWZ18665.1"/>
    </source>
</evidence>
<dbReference type="Proteomes" id="UP000259762">
    <property type="component" value="Chromosome"/>
</dbReference>
<evidence type="ECO:0000313" key="3">
    <source>
        <dbReference type="Proteomes" id="UP000259762"/>
    </source>
</evidence>
<keyword evidence="3" id="KW-1185">Reference proteome</keyword>
<reference evidence="2 3" key="2">
    <citation type="journal article" date="2019" name="BMC Genomics">
        <title>The Anaplasma ovis genome reveals a high proportion of pseudogenes.</title>
        <authorList>
            <person name="Liu Z."/>
            <person name="Peasley A.M."/>
            <person name="Yang J."/>
            <person name="Li Y."/>
            <person name="Guan G."/>
            <person name="Luo J."/>
            <person name="Yin H."/>
            <person name="Brayton K.A."/>
        </authorList>
    </citation>
    <scope>NUCLEOTIDE SEQUENCE [LARGE SCALE GENOMIC DNA]</scope>
    <source>
        <strain evidence="2 3">Haibei</strain>
    </source>
</reference>
<sequence>MIGDYCNNTSRTVADNVSASKIGDAGFSGSNRSRFGTYRVRPAYRSRYADNNAACPRIAIVRYALVIILATIQLISVILVTYDLITKGHLSVRSMALTAVCGIMLGALLCFIGFRLVHSFLRQRTNVTRVPDAQLSTTPPVSVPLSTATAGRAIESPTDYLSEVQNNLHDFGAQWVPDTPLSTTTAGRVVESSADRLSAVRNNLCGVRMVSDIQPAGHVILTARYLGKSEDHLSPSVVPGVSASRVAFYSCRRGEILCAIGREVFRVRSWTIGCVDPIVPGYVQIILRPMFPKDMSIAKCRMYFKRDGAAEATPMHLLKVKVTTESLLSLMFESGIYTDCVGSSESLRHYMEFYSRLSLCCSPGSSRDGAICRSREEALRRAGQDLLYMAGNHAEIQQFTHDIITYRRVFERLLSFGSITRLEKAFIDSCLNSTSECNAEALGGDGMGTSREFISALYAITCTYEQFFKNLDDTHRTLLIISKFLTDRDFRVVMVAKAMNAVHNAIHIIKGRKAQITLDAIISHGRIEESLSYLCRWMLALFESVSAVLLISSCGLTHMQDLDTSIVRWLAVIPGFEVIGASGVAEALATSAQWGRGITPNSEVDARFLAAIDIMGKTAEFCASVPGATQALCTDTEDIGVTGPMKTLQTPLARLNREGLRAIIAFAVACEIADLLPDGQRCSLDALREIIGPEIGSGAMLRILENAGREQYGFFASLISDIVYVRYPSLDRELVGVRFPAVEETSFVNVTTETGVQTPCRLALQNL</sequence>
<dbReference type="RefSeq" id="WP_233497212.1">
    <property type="nucleotide sequence ID" value="NZ_CP015994.1"/>
</dbReference>
<dbReference type="EMBL" id="CP015994">
    <property type="protein sequence ID" value="AWZ18665.1"/>
    <property type="molecule type" value="Genomic_DNA"/>
</dbReference>
<keyword evidence="1" id="KW-0472">Membrane</keyword>
<protein>
    <submittedName>
        <fullName evidence="2">Uncharacterized protein</fullName>
    </submittedName>
</protein>
<accession>A0A2Z4VDU4</accession>
<gene>
    <name evidence="2" type="ORF">AOV_01900</name>
</gene>
<reference evidence="3" key="1">
    <citation type="submission" date="2018-06" db="EMBL/GenBank/DDBJ databases">
        <title>The Anaplasma ovis genome reveals a high proportion of pseudogenes.</title>
        <authorList>
            <person name="Liu Z."/>
            <person name="Peasley A.M."/>
            <person name="Yang J."/>
            <person name="Li Y."/>
            <person name="Guan G."/>
            <person name="Luo J."/>
            <person name="Yin H."/>
            <person name="Brayton K.A."/>
        </authorList>
    </citation>
    <scope>NUCLEOTIDE SEQUENCE [LARGE SCALE GENOMIC DNA]</scope>
    <source>
        <strain evidence="3">Haibei</strain>
    </source>
</reference>
<feature type="transmembrane region" description="Helical" evidence="1">
    <location>
        <begin position="94"/>
        <end position="114"/>
    </location>
</feature>
<keyword evidence="1" id="KW-0812">Transmembrane</keyword>
<name>A0A2Z4VDU4_9RICK</name>
<dbReference type="AlphaFoldDB" id="A0A2Z4VDU4"/>
<feature type="transmembrane region" description="Helical" evidence="1">
    <location>
        <begin position="60"/>
        <end position="82"/>
    </location>
</feature>
<evidence type="ECO:0000256" key="1">
    <source>
        <dbReference type="SAM" id="Phobius"/>
    </source>
</evidence>